<gene>
    <name evidence="12" type="ORF">SAMN02745111_01192</name>
</gene>
<evidence type="ECO:0000256" key="9">
    <source>
        <dbReference type="PIRSR" id="PIRSR611284-2"/>
    </source>
</evidence>
<dbReference type="CDD" id="cd05333">
    <property type="entry name" value="BKR_SDR_c"/>
    <property type="match status" value="1"/>
</dbReference>
<evidence type="ECO:0000256" key="5">
    <source>
        <dbReference type="ARBA" id="ARBA00023002"/>
    </source>
</evidence>
<evidence type="ECO:0000256" key="8">
    <source>
        <dbReference type="PIRSR" id="PIRSR611284-1"/>
    </source>
</evidence>
<dbReference type="EMBL" id="FUXZ01000006">
    <property type="protein sequence ID" value="SKA65759.1"/>
    <property type="molecule type" value="Genomic_DNA"/>
</dbReference>
<comment type="pathway">
    <text evidence="1 10">Lipid metabolism; fatty acid biosynthesis.</text>
</comment>
<dbReference type="GO" id="GO:0008202">
    <property type="term" value="P:steroid metabolic process"/>
    <property type="evidence" value="ECO:0007669"/>
    <property type="project" value="UniProtKB-KW"/>
</dbReference>
<evidence type="ECO:0000256" key="6">
    <source>
        <dbReference type="ARBA" id="ARBA00023221"/>
    </source>
</evidence>
<feature type="binding site" evidence="9">
    <location>
        <position position="88"/>
    </location>
    <ligand>
        <name>NADP(+)</name>
        <dbReference type="ChEBI" id="CHEBI:58349"/>
    </ligand>
</feature>
<feature type="binding site" evidence="9">
    <location>
        <begin position="10"/>
        <end position="13"/>
    </location>
    <ligand>
        <name>NADP(+)</name>
        <dbReference type="ChEBI" id="CHEBI:58349"/>
    </ligand>
</feature>
<dbReference type="InterPro" id="IPR011284">
    <property type="entry name" value="3oxo_ACP_reduc"/>
</dbReference>
<dbReference type="PRINTS" id="PR00080">
    <property type="entry name" value="SDRFAMILY"/>
</dbReference>
<name>A0A1T4VLE9_9FIRM</name>
<evidence type="ECO:0000256" key="10">
    <source>
        <dbReference type="RuleBase" id="RU366074"/>
    </source>
</evidence>
<dbReference type="PROSITE" id="PS00061">
    <property type="entry name" value="ADH_SHORT"/>
    <property type="match status" value="1"/>
</dbReference>
<dbReference type="AlphaFoldDB" id="A0A1T4VLE9"/>
<dbReference type="NCBIfam" id="TIGR01830">
    <property type="entry name" value="3oxo_ACP_reduc"/>
    <property type="match status" value="1"/>
</dbReference>
<evidence type="ECO:0000256" key="4">
    <source>
        <dbReference type="ARBA" id="ARBA00022857"/>
    </source>
</evidence>
<evidence type="ECO:0000313" key="12">
    <source>
        <dbReference type="EMBL" id="SKA65759.1"/>
    </source>
</evidence>
<dbReference type="Pfam" id="PF13561">
    <property type="entry name" value="adh_short_C2"/>
    <property type="match status" value="1"/>
</dbReference>
<dbReference type="RefSeq" id="WP_078766060.1">
    <property type="nucleotide sequence ID" value="NZ_FUXZ01000006.1"/>
</dbReference>
<evidence type="ECO:0000256" key="2">
    <source>
        <dbReference type="ARBA" id="ARBA00006484"/>
    </source>
</evidence>
<feature type="active site" description="Proton acceptor" evidence="8">
    <location>
        <position position="153"/>
    </location>
</feature>
<keyword evidence="10" id="KW-0276">Fatty acid metabolism</keyword>
<dbReference type="NCBIfam" id="NF009466">
    <property type="entry name" value="PRK12826.1-2"/>
    <property type="match status" value="1"/>
</dbReference>
<dbReference type="OrthoDB" id="9803333at2"/>
<feature type="domain" description="Ketoreductase" evidence="11">
    <location>
        <begin position="4"/>
        <end position="184"/>
    </location>
</feature>
<feature type="binding site" evidence="9">
    <location>
        <position position="186"/>
    </location>
    <ligand>
        <name>NADP(+)</name>
        <dbReference type="ChEBI" id="CHEBI:58349"/>
    </ligand>
</feature>
<dbReference type="GO" id="GO:0004316">
    <property type="term" value="F:3-oxoacyl-[acyl-carrier-protein] reductase (NADPH) activity"/>
    <property type="evidence" value="ECO:0007669"/>
    <property type="project" value="UniProtKB-UniRule"/>
</dbReference>
<keyword evidence="13" id="KW-1185">Reference proteome</keyword>
<keyword evidence="5 10" id="KW-0560">Oxidoreductase</keyword>
<keyword evidence="10" id="KW-0275">Fatty acid biosynthesis</keyword>
<dbReference type="InterPro" id="IPR020904">
    <property type="entry name" value="Sc_DH/Rdtase_CS"/>
</dbReference>
<comment type="function">
    <text evidence="10">Catalyzes the NADPH-dependent reduction of beta-ketoacyl-ACP substrates to beta-hydroxyacyl-ACP products, the first reductive step in the elongation cycle of fatty acid biosynthesis.</text>
</comment>
<dbReference type="Proteomes" id="UP000190814">
    <property type="component" value="Unassembled WGS sequence"/>
</dbReference>
<protein>
    <recommendedName>
        <fullName evidence="3 10">3-oxoacyl-[acyl-carrier-protein] reductase</fullName>
        <ecNumber evidence="3 10">1.1.1.100</ecNumber>
    </recommendedName>
</protein>
<dbReference type="PRINTS" id="PR00081">
    <property type="entry name" value="GDHRDH"/>
</dbReference>
<dbReference type="NCBIfam" id="NF005559">
    <property type="entry name" value="PRK07231.1"/>
    <property type="match status" value="1"/>
</dbReference>
<keyword evidence="4 9" id="KW-0521">NADP</keyword>
<evidence type="ECO:0000256" key="3">
    <source>
        <dbReference type="ARBA" id="ARBA00012948"/>
    </source>
</evidence>
<dbReference type="InterPro" id="IPR036291">
    <property type="entry name" value="NAD(P)-bd_dom_sf"/>
</dbReference>
<dbReference type="SUPFAM" id="SSF51735">
    <property type="entry name" value="NAD(P)-binding Rossmann-fold domains"/>
    <property type="match status" value="1"/>
</dbReference>
<evidence type="ECO:0000256" key="1">
    <source>
        <dbReference type="ARBA" id="ARBA00005194"/>
    </source>
</evidence>
<keyword evidence="10" id="KW-0444">Lipid biosynthesis</keyword>
<dbReference type="InterPro" id="IPR002347">
    <property type="entry name" value="SDR_fam"/>
</dbReference>
<dbReference type="PANTHER" id="PTHR42879:SF2">
    <property type="entry name" value="3-OXOACYL-[ACYL-CARRIER-PROTEIN] REDUCTASE FABG"/>
    <property type="match status" value="1"/>
</dbReference>
<dbReference type="InterPro" id="IPR050259">
    <property type="entry name" value="SDR"/>
</dbReference>
<dbReference type="EC" id="1.1.1.100" evidence="3 10"/>
<proteinExistence type="inferred from homology"/>
<keyword evidence="10" id="KW-0443">Lipid metabolism</keyword>
<evidence type="ECO:0000259" key="11">
    <source>
        <dbReference type="SMART" id="SM00822"/>
    </source>
</evidence>
<dbReference type="SMART" id="SM00822">
    <property type="entry name" value="PKS_KR"/>
    <property type="match status" value="1"/>
</dbReference>
<evidence type="ECO:0000313" key="13">
    <source>
        <dbReference type="Proteomes" id="UP000190814"/>
    </source>
</evidence>
<accession>A0A1T4VLE9</accession>
<comment type="catalytic activity">
    <reaction evidence="7 10">
        <text>a (3R)-hydroxyacyl-[ACP] + NADP(+) = a 3-oxoacyl-[ACP] + NADPH + H(+)</text>
        <dbReference type="Rhea" id="RHEA:17397"/>
        <dbReference type="Rhea" id="RHEA-COMP:9916"/>
        <dbReference type="Rhea" id="RHEA-COMP:9945"/>
        <dbReference type="ChEBI" id="CHEBI:15378"/>
        <dbReference type="ChEBI" id="CHEBI:57783"/>
        <dbReference type="ChEBI" id="CHEBI:58349"/>
        <dbReference type="ChEBI" id="CHEBI:78776"/>
        <dbReference type="ChEBI" id="CHEBI:78827"/>
        <dbReference type="EC" id="1.1.1.100"/>
    </reaction>
</comment>
<sequence>MSRKTAIVTGGSRGIGRAICLKLAKEGYDIAFSYRSKDDEANEVKSLLEEAGANVFIKKFDVSDSEECSAFVKETNEKFGDIDVLVNNAGITKDNLMIRLGDDDFSDVLDVNLKGSFYMAREVSKLMLRKRKGSIINMSSVVGIMGNAGQVNYSASKAGVIGMTKSLARELAKKNVRVNAVAPGMIETDMTDVLPEEAKKKIADAIPLKEMGKPEDIANAVVFLAGDNSRYITGQVLSVDGGMAI</sequence>
<dbReference type="PANTHER" id="PTHR42879">
    <property type="entry name" value="3-OXOACYL-(ACYL-CARRIER-PROTEIN) REDUCTASE"/>
    <property type="match status" value="1"/>
</dbReference>
<dbReference type="Gene3D" id="3.40.50.720">
    <property type="entry name" value="NAD(P)-binding Rossmann-like Domain"/>
    <property type="match status" value="1"/>
</dbReference>
<dbReference type="InterPro" id="IPR057326">
    <property type="entry name" value="KR_dom"/>
</dbReference>
<comment type="subunit">
    <text evidence="10">Homotetramer.</text>
</comment>
<comment type="similarity">
    <text evidence="2 10">Belongs to the short-chain dehydrogenases/reductases (SDR) family.</text>
</comment>
<dbReference type="GO" id="GO:0006633">
    <property type="term" value="P:fatty acid biosynthetic process"/>
    <property type="evidence" value="ECO:0007669"/>
    <property type="project" value="UniProtKB-UniPathway"/>
</dbReference>
<organism evidence="12 13">
    <name type="scientific">Eubacterium uniforme</name>
    <dbReference type="NCBI Taxonomy" id="39495"/>
    <lineage>
        <taxon>Bacteria</taxon>
        <taxon>Bacillati</taxon>
        <taxon>Bacillota</taxon>
        <taxon>Clostridia</taxon>
        <taxon>Eubacteriales</taxon>
        <taxon>Eubacteriaceae</taxon>
        <taxon>Eubacterium</taxon>
    </lineage>
</organism>
<dbReference type="GO" id="GO:0051287">
    <property type="term" value="F:NAD binding"/>
    <property type="evidence" value="ECO:0007669"/>
    <property type="project" value="UniProtKB-UniRule"/>
</dbReference>
<reference evidence="12" key="1">
    <citation type="submission" date="2017-02" db="EMBL/GenBank/DDBJ databases">
        <authorList>
            <person name="Peterson S.W."/>
        </authorList>
    </citation>
    <scope>NUCLEOTIDE SEQUENCE [LARGE SCALE GENOMIC DNA]</scope>
    <source>
        <strain evidence="12">ATCC 35992</strain>
    </source>
</reference>
<dbReference type="UniPathway" id="UPA00094"/>
<feature type="binding site" evidence="9">
    <location>
        <begin position="153"/>
        <end position="157"/>
    </location>
    <ligand>
        <name>NADP(+)</name>
        <dbReference type="ChEBI" id="CHEBI:58349"/>
    </ligand>
</feature>
<keyword evidence="6" id="KW-0753">Steroid metabolism</keyword>
<dbReference type="FunFam" id="3.40.50.720:FF:000115">
    <property type="entry name" value="3-oxoacyl-[acyl-carrier-protein] reductase FabG"/>
    <property type="match status" value="1"/>
</dbReference>
<dbReference type="STRING" id="39495.SAMN02745111_01192"/>
<evidence type="ECO:0000256" key="7">
    <source>
        <dbReference type="ARBA" id="ARBA00048508"/>
    </source>
</evidence>